<organism evidence="2 3">
    <name type="scientific">Methylocella silvestris (strain DSM 15510 / CIP 108128 / LMG 27833 / NCIMB 13906 / BL2)</name>
    <dbReference type="NCBI Taxonomy" id="395965"/>
    <lineage>
        <taxon>Bacteria</taxon>
        <taxon>Pseudomonadati</taxon>
        <taxon>Pseudomonadota</taxon>
        <taxon>Alphaproteobacteria</taxon>
        <taxon>Hyphomicrobiales</taxon>
        <taxon>Beijerinckiaceae</taxon>
        <taxon>Methylocella</taxon>
    </lineage>
</organism>
<reference evidence="2 3" key="1">
    <citation type="journal article" date="2010" name="J. Bacteriol.">
        <title>Complete genome sequence of the aerobic facultative methanotroph Methylocella silvestris BL2.</title>
        <authorList>
            <person name="Chen Y."/>
            <person name="Crombie A."/>
            <person name="Rahman M.T."/>
            <person name="Dedysh S.N."/>
            <person name="Liesack W."/>
            <person name="Stott M.B."/>
            <person name="Alam M."/>
            <person name="Theisen A.R."/>
            <person name="Murrell J.C."/>
            <person name="Dunfield P.F."/>
        </authorList>
    </citation>
    <scope>NUCLEOTIDE SEQUENCE [LARGE SCALE GENOMIC DNA]</scope>
    <source>
        <strain evidence="3">DSM 15510 / CIP 108128 / LMG 27833 / NCIMB 13906 / BL2</strain>
    </source>
</reference>
<sequence length="419" mass="43732">MDLRGRPQSGETIYGKIKRLALRARSGVGNPHFIDPLTGLPALMANPPTVTTTAGQFANNAAVVAAGYSHLEQALKNGGVNSVYYCTGGWPRFNATVYLVLPSGTTWSTGAGNAGSNPPLQALAPRIKFVTDSQKFVLGVTGTFRLIVNGRYVSLAPYAASGTVPAYTLVDFTAVGGRQMRQVEIEMITATSFYGVWVGPAETIWAPASGDNLRWIQNGDSLTQSAGNLPGGPGDGYSEIMADHLGVSDYRAAGIGGVGYYANNGGVNYRMQEHMFDLLNYNPDVISLAGGVNDATFGFPLAQPGLASCIAQARAYSASMPIFVTGILASVNDATALAWEIAQAAYVASLNDPNLFFIPITTDANGPWITGAGNSAAPAGNGNRDVYYDSGGPHPPTIGHQYLGLRYAPGVLAAIAGKA</sequence>
<dbReference type="InterPro" id="IPR013830">
    <property type="entry name" value="SGNH_hydro"/>
</dbReference>
<evidence type="ECO:0000313" key="2">
    <source>
        <dbReference type="EMBL" id="ACK51972.1"/>
    </source>
</evidence>
<keyword evidence="3" id="KW-1185">Reference proteome</keyword>
<dbReference type="eggNOG" id="COG2755">
    <property type="taxonomic scope" value="Bacteria"/>
</dbReference>
<dbReference type="GO" id="GO:0016788">
    <property type="term" value="F:hydrolase activity, acting on ester bonds"/>
    <property type="evidence" value="ECO:0007669"/>
    <property type="project" value="UniProtKB-ARBA"/>
</dbReference>
<dbReference type="KEGG" id="msl:Msil_3062"/>
<protein>
    <recommendedName>
        <fullName evidence="1">SGNH hydrolase-type esterase domain-containing protein</fullName>
    </recommendedName>
</protein>
<dbReference type="SUPFAM" id="SSF52266">
    <property type="entry name" value="SGNH hydrolase"/>
    <property type="match status" value="1"/>
</dbReference>
<dbReference type="CDD" id="cd00229">
    <property type="entry name" value="SGNH_hydrolase"/>
    <property type="match status" value="1"/>
</dbReference>
<proteinExistence type="predicted"/>
<dbReference type="Proteomes" id="UP000002257">
    <property type="component" value="Chromosome"/>
</dbReference>
<dbReference type="Gene3D" id="3.40.50.1110">
    <property type="entry name" value="SGNH hydrolase"/>
    <property type="match status" value="1"/>
</dbReference>
<evidence type="ECO:0000259" key="1">
    <source>
        <dbReference type="Pfam" id="PF13472"/>
    </source>
</evidence>
<dbReference type="OrthoDB" id="8436322at2"/>
<dbReference type="EMBL" id="CP001280">
    <property type="protein sequence ID" value="ACK51972.1"/>
    <property type="molecule type" value="Genomic_DNA"/>
</dbReference>
<dbReference type="HOGENOM" id="CLU_655219_0_0_5"/>
<feature type="domain" description="SGNH hydrolase-type esterase" evidence="1">
    <location>
        <begin position="219"/>
        <end position="401"/>
    </location>
</feature>
<gene>
    <name evidence="2" type="ordered locus">Msil_3062</name>
</gene>
<dbReference type="STRING" id="395965.Msil_3062"/>
<dbReference type="InterPro" id="IPR036514">
    <property type="entry name" value="SGNH_hydro_sf"/>
</dbReference>
<dbReference type="AlphaFoldDB" id="B8EKU4"/>
<name>B8EKU4_METSB</name>
<evidence type="ECO:0000313" key="3">
    <source>
        <dbReference type="Proteomes" id="UP000002257"/>
    </source>
</evidence>
<dbReference type="Pfam" id="PF13472">
    <property type="entry name" value="Lipase_GDSL_2"/>
    <property type="match status" value="1"/>
</dbReference>
<accession>B8EKU4</accession>